<dbReference type="EMBL" id="CM016555">
    <property type="protein sequence ID" value="TKW20740.1"/>
    <property type="molecule type" value="Genomic_DNA"/>
</dbReference>
<accession>A0A4U6UVY7</accession>
<dbReference type="EMBL" id="CM016555">
    <property type="protein sequence ID" value="TKW20742.1"/>
    <property type="molecule type" value="Genomic_DNA"/>
</dbReference>
<dbReference type="EMBL" id="CM016555">
    <property type="protein sequence ID" value="TKW20735.1"/>
    <property type="molecule type" value="Genomic_DNA"/>
</dbReference>
<evidence type="ECO:0000313" key="2">
    <source>
        <dbReference type="EMBL" id="TKW20738.1"/>
    </source>
</evidence>
<dbReference type="EMBL" id="CM016555">
    <property type="protein sequence ID" value="TKW20743.1"/>
    <property type="molecule type" value="Genomic_DNA"/>
</dbReference>
<dbReference type="Proteomes" id="UP000298652">
    <property type="component" value="Chromosome 4"/>
</dbReference>
<proteinExistence type="predicted"/>
<dbReference type="Gramene" id="TKW20740">
    <property type="protein sequence ID" value="TKW20740"/>
    <property type="gene ID" value="SEVIR_4G108902v2"/>
</dbReference>
<dbReference type="EMBL" id="CM016555">
    <property type="protein sequence ID" value="TKW20741.1"/>
    <property type="molecule type" value="Genomic_DNA"/>
</dbReference>
<sequence>MKSLHSVVPSTVPKISKPLPTAIAPENSSYPDATGSDAATSAVSPQFQSASMPHQSYAGSSAPHPHVRSMVSQLRVPSTSKMPQVQVQGTMLRNFKNIVKLQAQYSGAKNMIPISSIPLLPTGAPKSIATPKSTGELKFYQSQGLNVRKRNIDCAGLRAALKDSDNTAISTTEGQKDSILNMLPDLFT</sequence>
<dbReference type="Gramene" id="TKW20735">
    <property type="protein sequence ID" value="TKW20735"/>
    <property type="gene ID" value="SEVIR_4G108902v2"/>
</dbReference>
<dbReference type="EMBL" id="CM016555">
    <property type="protein sequence ID" value="TKW20737.1"/>
    <property type="molecule type" value="Genomic_DNA"/>
</dbReference>
<dbReference type="AlphaFoldDB" id="A0A4U6UVY7"/>
<protein>
    <submittedName>
        <fullName evidence="2">Uncharacterized protein</fullName>
    </submittedName>
</protein>
<name>A0A4U6UVY7_SETVI</name>
<keyword evidence="3" id="KW-1185">Reference proteome</keyword>
<dbReference type="Gramene" id="TKW20739">
    <property type="protein sequence ID" value="TKW20739"/>
    <property type="gene ID" value="SEVIR_4G108902v2"/>
</dbReference>
<dbReference type="EMBL" id="CM016555">
    <property type="protein sequence ID" value="TKW20736.1"/>
    <property type="molecule type" value="Genomic_DNA"/>
</dbReference>
<evidence type="ECO:0000256" key="1">
    <source>
        <dbReference type="SAM" id="MobiDB-lite"/>
    </source>
</evidence>
<dbReference type="Gramene" id="TKW20736">
    <property type="protein sequence ID" value="TKW20736"/>
    <property type="gene ID" value="SEVIR_4G108902v2"/>
</dbReference>
<dbReference type="Gramene" id="TKW20737">
    <property type="protein sequence ID" value="TKW20737"/>
    <property type="gene ID" value="SEVIR_4G108902v2"/>
</dbReference>
<dbReference type="Gramene" id="TKW20743">
    <property type="protein sequence ID" value="TKW20743"/>
    <property type="gene ID" value="SEVIR_4G108902v2"/>
</dbReference>
<dbReference type="EMBL" id="CM016555">
    <property type="protein sequence ID" value="TKW20738.1"/>
    <property type="molecule type" value="Genomic_DNA"/>
</dbReference>
<feature type="compositionally biased region" description="Polar residues" evidence="1">
    <location>
        <begin position="70"/>
        <end position="81"/>
    </location>
</feature>
<feature type="region of interest" description="Disordered" evidence="1">
    <location>
        <begin position="1"/>
        <end position="81"/>
    </location>
</feature>
<dbReference type="Gramene" id="TKW20742">
    <property type="protein sequence ID" value="TKW20742"/>
    <property type="gene ID" value="SEVIR_4G108902v2"/>
</dbReference>
<reference evidence="2 3" key="1">
    <citation type="submission" date="2019-03" db="EMBL/GenBank/DDBJ databases">
        <title>WGS assembly of Setaria viridis.</title>
        <authorList>
            <person name="Huang P."/>
            <person name="Jenkins J."/>
            <person name="Grimwood J."/>
            <person name="Barry K."/>
            <person name="Healey A."/>
            <person name="Mamidi S."/>
            <person name="Sreedasyam A."/>
            <person name="Shu S."/>
            <person name="Feldman M."/>
            <person name="Wu J."/>
            <person name="Yu Y."/>
            <person name="Chen C."/>
            <person name="Johnson J."/>
            <person name="Rokhsar D."/>
            <person name="Baxter I."/>
            <person name="Schmutz J."/>
            <person name="Brutnell T."/>
            <person name="Kellogg E."/>
        </authorList>
    </citation>
    <scope>NUCLEOTIDE SEQUENCE [LARGE SCALE GENOMIC DNA]</scope>
    <source>
        <strain evidence="3">cv. A10</strain>
    </source>
</reference>
<dbReference type="Gramene" id="TKW20738">
    <property type="protein sequence ID" value="TKW20738"/>
    <property type="gene ID" value="SEVIR_4G108902v2"/>
</dbReference>
<evidence type="ECO:0000313" key="3">
    <source>
        <dbReference type="Proteomes" id="UP000298652"/>
    </source>
</evidence>
<dbReference type="Gramene" id="TKW20741">
    <property type="protein sequence ID" value="TKW20741"/>
    <property type="gene ID" value="SEVIR_4G108902v2"/>
</dbReference>
<organism evidence="2 3">
    <name type="scientific">Setaria viridis</name>
    <name type="common">Green bristlegrass</name>
    <name type="synonym">Setaria italica subsp. viridis</name>
    <dbReference type="NCBI Taxonomy" id="4556"/>
    <lineage>
        <taxon>Eukaryota</taxon>
        <taxon>Viridiplantae</taxon>
        <taxon>Streptophyta</taxon>
        <taxon>Embryophyta</taxon>
        <taxon>Tracheophyta</taxon>
        <taxon>Spermatophyta</taxon>
        <taxon>Magnoliopsida</taxon>
        <taxon>Liliopsida</taxon>
        <taxon>Poales</taxon>
        <taxon>Poaceae</taxon>
        <taxon>PACMAD clade</taxon>
        <taxon>Panicoideae</taxon>
        <taxon>Panicodae</taxon>
        <taxon>Paniceae</taxon>
        <taxon>Cenchrinae</taxon>
        <taxon>Setaria</taxon>
    </lineage>
</organism>
<dbReference type="EMBL" id="CM016555">
    <property type="protein sequence ID" value="TKW20739.1"/>
    <property type="molecule type" value="Genomic_DNA"/>
</dbReference>
<feature type="compositionally biased region" description="Polar residues" evidence="1">
    <location>
        <begin position="26"/>
        <end position="59"/>
    </location>
</feature>
<gene>
    <name evidence="2" type="ORF">SEVIR_4G108902v2</name>
</gene>